<dbReference type="KEGG" id="spha:D3Y57_16425"/>
<dbReference type="InterPro" id="IPR029069">
    <property type="entry name" value="HotDog_dom_sf"/>
</dbReference>
<dbReference type="CDD" id="cd03454">
    <property type="entry name" value="YdeM"/>
    <property type="match status" value="1"/>
</dbReference>
<dbReference type="EMBL" id="CP032829">
    <property type="protein sequence ID" value="AYJ87230.1"/>
    <property type="molecule type" value="Genomic_DNA"/>
</dbReference>
<reference evidence="2 3" key="1">
    <citation type="submission" date="2018-09" db="EMBL/GenBank/DDBJ databases">
        <title>Sphingomonas peninsula sp. nov., isolated from fildes peninsula, Antarctic soil.</title>
        <authorList>
            <person name="Yingchao G."/>
        </authorList>
    </citation>
    <scope>NUCLEOTIDE SEQUENCE [LARGE SCALE GENOMIC DNA]</scope>
    <source>
        <strain evidence="2 3">YZ-8</strain>
    </source>
</reference>
<name>A0A494TDC6_SPHPE</name>
<dbReference type="Proteomes" id="UP000276254">
    <property type="component" value="Chromosome"/>
</dbReference>
<dbReference type="PANTHER" id="PTHR43664">
    <property type="entry name" value="MONOAMINE OXIDASE-RELATED"/>
    <property type="match status" value="1"/>
</dbReference>
<sequence length="155" mass="17612">MLYFEDIEPGRKSAFGRYEVTREEVIEFASKYDPQPFHLSDEEAAKTYFGRLSASGWHTAAMMMSMLVTNFSDVQQAGLGSPGIDELRWLKPVYPGDVLRVESEIIDKTPSRSKPEMGSFRSKSTIFNQNDERVMTVISIGLIRRRPAKELVPES</sequence>
<dbReference type="RefSeq" id="WP_121154325.1">
    <property type="nucleotide sequence ID" value="NZ_CP032829.1"/>
</dbReference>
<dbReference type="SUPFAM" id="SSF54637">
    <property type="entry name" value="Thioesterase/thiol ester dehydrase-isomerase"/>
    <property type="match status" value="1"/>
</dbReference>
<evidence type="ECO:0000313" key="3">
    <source>
        <dbReference type="Proteomes" id="UP000276254"/>
    </source>
</evidence>
<dbReference type="InterPro" id="IPR002539">
    <property type="entry name" value="MaoC-like_dom"/>
</dbReference>
<protein>
    <submittedName>
        <fullName evidence="2">MaoC family dehydratase</fullName>
    </submittedName>
</protein>
<dbReference type="Gene3D" id="3.10.129.10">
    <property type="entry name" value="Hotdog Thioesterase"/>
    <property type="match status" value="1"/>
</dbReference>
<feature type="domain" description="MaoC-like" evidence="1">
    <location>
        <begin position="9"/>
        <end position="114"/>
    </location>
</feature>
<proteinExistence type="predicted"/>
<dbReference type="PANTHER" id="PTHR43664:SF1">
    <property type="entry name" value="BETA-METHYLMALYL-COA DEHYDRATASE"/>
    <property type="match status" value="1"/>
</dbReference>
<accession>A0A494TDC6</accession>
<evidence type="ECO:0000313" key="2">
    <source>
        <dbReference type="EMBL" id="AYJ87230.1"/>
    </source>
</evidence>
<organism evidence="2 3">
    <name type="scientific">Sphingomonas paeninsulae</name>
    <dbReference type="NCBI Taxonomy" id="2319844"/>
    <lineage>
        <taxon>Bacteria</taxon>
        <taxon>Pseudomonadati</taxon>
        <taxon>Pseudomonadota</taxon>
        <taxon>Alphaproteobacteria</taxon>
        <taxon>Sphingomonadales</taxon>
        <taxon>Sphingomonadaceae</taxon>
        <taxon>Sphingomonas</taxon>
    </lineage>
</organism>
<dbReference type="Pfam" id="PF01575">
    <property type="entry name" value="MaoC_dehydratas"/>
    <property type="match status" value="1"/>
</dbReference>
<evidence type="ECO:0000259" key="1">
    <source>
        <dbReference type="Pfam" id="PF01575"/>
    </source>
</evidence>
<keyword evidence="3" id="KW-1185">Reference proteome</keyword>
<dbReference type="OrthoDB" id="9797938at2"/>
<dbReference type="AlphaFoldDB" id="A0A494TDC6"/>
<dbReference type="InterPro" id="IPR052342">
    <property type="entry name" value="MCH/BMMD"/>
</dbReference>
<gene>
    <name evidence="2" type="ORF">D3Y57_16425</name>
</gene>